<dbReference type="AlphaFoldDB" id="A0A6A6DWM7"/>
<keyword evidence="3" id="KW-1185">Reference proteome</keyword>
<feature type="compositionally biased region" description="Basic residues" evidence="1">
    <location>
        <begin position="65"/>
        <end position="84"/>
    </location>
</feature>
<dbReference type="OrthoDB" id="5089392at2759"/>
<accession>A0A6A6DWM7</accession>
<evidence type="ECO:0000313" key="3">
    <source>
        <dbReference type="Proteomes" id="UP000800200"/>
    </source>
</evidence>
<evidence type="ECO:0000256" key="1">
    <source>
        <dbReference type="SAM" id="MobiDB-lite"/>
    </source>
</evidence>
<evidence type="ECO:0000313" key="2">
    <source>
        <dbReference type="EMBL" id="KAF2184091.1"/>
    </source>
</evidence>
<gene>
    <name evidence="2" type="ORF">K469DRAFT_709995</name>
</gene>
<feature type="compositionally biased region" description="Polar residues" evidence="1">
    <location>
        <begin position="97"/>
        <end position="108"/>
    </location>
</feature>
<protein>
    <submittedName>
        <fullName evidence="2">Uncharacterized protein</fullName>
    </submittedName>
</protein>
<feature type="compositionally biased region" description="Polar residues" evidence="1">
    <location>
        <begin position="16"/>
        <end position="55"/>
    </location>
</feature>
<name>A0A6A6DWM7_9PEZI</name>
<dbReference type="EMBL" id="ML994639">
    <property type="protein sequence ID" value="KAF2184091.1"/>
    <property type="molecule type" value="Genomic_DNA"/>
</dbReference>
<feature type="compositionally biased region" description="Polar residues" evidence="1">
    <location>
        <begin position="116"/>
        <end position="150"/>
    </location>
</feature>
<feature type="region of interest" description="Disordered" evidence="1">
    <location>
        <begin position="1"/>
        <end position="155"/>
    </location>
</feature>
<sequence length="182" mass="19927">MSSAPKSHFQPPPPIRTSTTLSEKSQSSGTRSPDALSPTSSIARQGRQNPASPTEESFFGAIASRMRRGRSRSRSRVRVSRNRSKSPMVLPPEHFPPSSSAQPISPTFTAARPQQPRHTSSGSQSSMKTVATQPTRPSLQGPSRRSTSGSDMWHGRHSNSWLFNDFSVTDTAKELFHIGRKS</sequence>
<organism evidence="2 3">
    <name type="scientific">Zopfia rhizophila CBS 207.26</name>
    <dbReference type="NCBI Taxonomy" id="1314779"/>
    <lineage>
        <taxon>Eukaryota</taxon>
        <taxon>Fungi</taxon>
        <taxon>Dikarya</taxon>
        <taxon>Ascomycota</taxon>
        <taxon>Pezizomycotina</taxon>
        <taxon>Dothideomycetes</taxon>
        <taxon>Dothideomycetes incertae sedis</taxon>
        <taxon>Zopfiaceae</taxon>
        <taxon>Zopfia</taxon>
    </lineage>
</organism>
<proteinExistence type="predicted"/>
<reference evidence="2" key="1">
    <citation type="journal article" date="2020" name="Stud. Mycol.">
        <title>101 Dothideomycetes genomes: a test case for predicting lifestyles and emergence of pathogens.</title>
        <authorList>
            <person name="Haridas S."/>
            <person name="Albert R."/>
            <person name="Binder M."/>
            <person name="Bloem J."/>
            <person name="Labutti K."/>
            <person name="Salamov A."/>
            <person name="Andreopoulos B."/>
            <person name="Baker S."/>
            <person name="Barry K."/>
            <person name="Bills G."/>
            <person name="Bluhm B."/>
            <person name="Cannon C."/>
            <person name="Castanera R."/>
            <person name="Culley D."/>
            <person name="Daum C."/>
            <person name="Ezra D."/>
            <person name="Gonzalez J."/>
            <person name="Henrissat B."/>
            <person name="Kuo A."/>
            <person name="Liang C."/>
            <person name="Lipzen A."/>
            <person name="Lutzoni F."/>
            <person name="Magnuson J."/>
            <person name="Mondo S."/>
            <person name="Nolan M."/>
            <person name="Ohm R."/>
            <person name="Pangilinan J."/>
            <person name="Park H.-J."/>
            <person name="Ramirez L."/>
            <person name="Alfaro M."/>
            <person name="Sun H."/>
            <person name="Tritt A."/>
            <person name="Yoshinaga Y."/>
            <person name="Zwiers L.-H."/>
            <person name="Turgeon B."/>
            <person name="Goodwin S."/>
            <person name="Spatafora J."/>
            <person name="Crous P."/>
            <person name="Grigoriev I."/>
        </authorList>
    </citation>
    <scope>NUCLEOTIDE SEQUENCE</scope>
    <source>
        <strain evidence="2">CBS 207.26</strain>
    </source>
</reference>
<dbReference type="Proteomes" id="UP000800200">
    <property type="component" value="Unassembled WGS sequence"/>
</dbReference>